<dbReference type="FunFam" id="2.170.130.10:FF:000008">
    <property type="entry name" value="SusC/RagA family TonB-linked outer membrane protein"/>
    <property type="match status" value="1"/>
</dbReference>
<comment type="subcellular location">
    <subcellularLocation>
        <location evidence="1 7">Cell outer membrane</location>
        <topology evidence="1 7">Multi-pass membrane protein</topology>
    </subcellularLocation>
</comment>
<dbReference type="SUPFAM" id="SSF56935">
    <property type="entry name" value="Porins"/>
    <property type="match status" value="1"/>
</dbReference>
<feature type="domain" description="Secretin/TonB short N-terminal" evidence="8">
    <location>
        <begin position="61"/>
        <end position="113"/>
    </location>
</feature>
<protein>
    <submittedName>
        <fullName evidence="9">TonB-dependent receptor SusC</fullName>
    </submittedName>
</protein>
<dbReference type="InterPro" id="IPR036942">
    <property type="entry name" value="Beta-barrel_TonB_sf"/>
</dbReference>
<dbReference type="AlphaFoldDB" id="A0A5M8NUE4"/>
<dbReference type="GO" id="GO:0009279">
    <property type="term" value="C:cell outer membrane"/>
    <property type="evidence" value="ECO:0007669"/>
    <property type="project" value="UniProtKB-SubCell"/>
</dbReference>
<dbReference type="Gene3D" id="2.60.40.1120">
    <property type="entry name" value="Carboxypeptidase-like, regulatory domain"/>
    <property type="match status" value="1"/>
</dbReference>
<evidence type="ECO:0000256" key="6">
    <source>
        <dbReference type="ARBA" id="ARBA00023237"/>
    </source>
</evidence>
<dbReference type="FunFam" id="2.60.40.1120:FF:000003">
    <property type="entry name" value="Outer membrane protein Omp121"/>
    <property type="match status" value="1"/>
</dbReference>
<dbReference type="SUPFAM" id="SSF49464">
    <property type="entry name" value="Carboxypeptidase regulatory domain-like"/>
    <property type="match status" value="1"/>
</dbReference>
<accession>A0A5M8NUE4</accession>
<keyword evidence="3 7" id="KW-1134">Transmembrane beta strand</keyword>
<evidence type="ECO:0000259" key="8">
    <source>
        <dbReference type="SMART" id="SM00965"/>
    </source>
</evidence>
<dbReference type="InterPro" id="IPR008969">
    <property type="entry name" value="CarboxyPept-like_regulatory"/>
</dbReference>
<proteinExistence type="inferred from homology"/>
<keyword evidence="2 7" id="KW-0813">Transport</keyword>
<evidence type="ECO:0000256" key="3">
    <source>
        <dbReference type="ARBA" id="ARBA00022452"/>
    </source>
</evidence>
<evidence type="ECO:0000256" key="1">
    <source>
        <dbReference type="ARBA" id="ARBA00004571"/>
    </source>
</evidence>
<dbReference type="Pfam" id="PF07715">
    <property type="entry name" value="Plug"/>
    <property type="match status" value="1"/>
</dbReference>
<dbReference type="InterPro" id="IPR023997">
    <property type="entry name" value="TonB-dep_OMP_SusC/RagA_CS"/>
</dbReference>
<comment type="caution">
    <text evidence="9">The sequence shown here is derived from an EMBL/GenBank/DDBJ whole genome shotgun (WGS) entry which is preliminary data.</text>
</comment>
<dbReference type="NCBIfam" id="TIGR04057">
    <property type="entry name" value="SusC_RagA_signa"/>
    <property type="match status" value="1"/>
</dbReference>
<evidence type="ECO:0000313" key="10">
    <source>
        <dbReference type="Proteomes" id="UP000324575"/>
    </source>
</evidence>
<dbReference type="InterPro" id="IPR037066">
    <property type="entry name" value="Plug_dom_sf"/>
</dbReference>
<dbReference type="Proteomes" id="UP000324575">
    <property type="component" value="Unassembled WGS sequence"/>
</dbReference>
<keyword evidence="9" id="KW-0675">Receptor</keyword>
<dbReference type="InterPro" id="IPR012910">
    <property type="entry name" value="Plug_dom"/>
</dbReference>
<dbReference type="InterPro" id="IPR011662">
    <property type="entry name" value="Secretin/TonB_short_N"/>
</dbReference>
<evidence type="ECO:0000256" key="7">
    <source>
        <dbReference type="PROSITE-ProRule" id="PRU01360"/>
    </source>
</evidence>
<keyword evidence="5 7" id="KW-0472">Membrane</keyword>
<evidence type="ECO:0000256" key="5">
    <source>
        <dbReference type="ARBA" id="ARBA00023136"/>
    </source>
</evidence>
<dbReference type="Pfam" id="PF07660">
    <property type="entry name" value="STN"/>
    <property type="match status" value="1"/>
</dbReference>
<keyword evidence="6 7" id="KW-0998">Cell outer membrane</keyword>
<dbReference type="Gene3D" id="2.170.130.10">
    <property type="entry name" value="TonB-dependent receptor, plug domain"/>
    <property type="match status" value="1"/>
</dbReference>
<dbReference type="InterPro" id="IPR023996">
    <property type="entry name" value="TonB-dep_OMP_SusC/RagA"/>
</dbReference>
<dbReference type="Pfam" id="PF13715">
    <property type="entry name" value="CarbopepD_reg_2"/>
    <property type="match status" value="1"/>
</dbReference>
<dbReference type="InterPro" id="IPR039426">
    <property type="entry name" value="TonB-dep_rcpt-like"/>
</dbReference>
<keyword evidence="4 7" id="KW-0812">Transmembrane</keyword>
<evidence type="ECO:0000256" key="2">
    <source>
        <dbReference type="ARBA" id="ARBA00022448"/>
    </source>
</evidence>
<evidence type="ECO:0000313" key="9">
    <source>
        <dbReference type="EMBL" id="KAA6300370.1"/>
    </source>
</evidence>
<dbReference type="NCBIfam" id="TIGR04056">
    <property type="entry name" value="OMP_RagA_SusC"/>
    <property type="match status" value="1"/>
</dbReference>
<name>A0A5M8NUE4_9BACT</name>
<reference evidence="9 10" key="1">
    <citation type="submission" date="2019-03" db="EMBL/GenBank/DDBJ databases">
        <title>Single cell metagenomics reveals metabolic interactions within the superorganism composed of flagellate Streblomastix strix and complex community of Bacteroidetes bacteria on its surface.</title>
        <authorList>
            <person name="Treitli S.C."/>
            <person name="Kolisko M."/>
            <person name="Husnik F."/>
            <person name="Keeling P."/>
            <person name="Hampl V."/>
        </authorList>
    </citation>
    <scope>NUCLEOTIDE SEQUENCE [LARGE SCALE GENOMIC DNA]</scope>
    <source>
        <strain evidence="9">St1</strain>
    </source>
</reference>
<organism evidence="9 10">
    <name type="scientific">Candidatus Ordinivivax streblomastigis</name>
    <dbReference type="NCBI Taxonomy" id="2540710"/>
    <lineage>
        <taxon>Bacteria</taxon>
        <taxon>Pseudomonadati</taxon>
        <taxon>Bacteroidota</taxon>
        <taxon>Bacteroidia</taxon>
        <taxon>Bacteroidales</taxon>
        <taxon>Candidatus Ordinivivax</taxon>
    </lineage>
</organism>
<sequence>MKGFIMRNKVSRSIRRVLPGRLLCLTVLLFFSTCIYSQISLNMTNKTVKEILKEIEKNSDYSFFYNEDLKDLDKVTSISVSNVPLEKTLSFLFKETDISFKKQTATIILLVPKEKTPANDTKIVSGIVVDEKREPVTGAIIRAKGASTGTTTDVDGKFNLNVSPEATLVISYLGYTIQEVVVGNKTNIDITLKEDAQMLDEVVVIGYGVVKKSDLTGAVSSVSTKQFKDQPVKRVEDILQGRTSGVEVTNLSGMPAGDVKVRIRGTTSIYKNSDPLYVIDGIVASTGLNALNPNDIQSIEVLKDASATAIYGSRGANGVVLVTTRKGMEGKTQIYADIAIGVSNIIKKYDLLDAYEYATALNAYKGSGTISADNLEAYKNGSQGIDWQNLMLQTGISQDYKLGFSGGTENHRYHISGNLLDMTAMTITTKFQRGQLRANFDNDLTKWLTMSTKLNASRTYTHNYSIDMMNFLNYSPAMEMKNPETGVYNKDPFNAVDTNPYGKRVVNYEDNYQYHLHGNVNLIFKIIDGLTLSVQTGVNYFHNPSYTFVSKLSAPGAINSMTNASGLNVFWQNTNNLTYDKTSGNHHITATAVWETSSNEARNLGINGSNLSNEVVGYWNVGNAATRDANNNYSAEAIASGIGRLMYTYKGRYMMTGTFRADGSSKFQSSNNKWGFFPSGALAWDAAKEDFLSELNIFQQLKARVSFGIAGNQGIEHYSTLGMLSQTSYEGWGTSQSHTGYWGEKLATPDVTWEKTYQYNAGIDASVLNNRLNFTLEWFLKDSKDLLFQKPAPLYNGGGSFWVNQGEIKNSGFEFAVNAIPLSEKNPLGWETSLNASYVKNEIVDLAGNDFIVGDNRTDYGGGPIQIMQVGYPLGSFYLYKWKGFNSQGANLYERTADGSLTTSPSAGDLTIMGQSDPKWTFGWNNTFTWKNWTANIFINAALGHNRLNMSRFSLASQIGKYRFISLRESYYQSWDQVDNKADALYASHSNSDNKNYPDTDFWLENASFLKVKNINISYNIPKAITKIADIQLTISGQNIWTLTKYTGMDPEVYSAYNGVDLGAYPVPRTFTFGMKLNF</sequence>
<dbReference type="SMART" id="SM00965">
    <property type="entry name" value="STN"/>
    <property type="match status" value="1"/>
</dbReference>
<gene>
    <name evidence="9" type="ORF">EZS26_003485</name>
</gene>
<evidence type="ECO:0000256" key="4">
    <source>
        <dbReference type="ARBA" id="ARBA00022692"/>
    </source>
</evidence>
<dbReference type="EMBL" id="SNRX01000092">
    <property type="protein sequence ID" value="KAA6300370.1"/>
    <property type="molecule type" value="Genomic_DNA"/>
</dbReference>
<comment type="similarity">
    <text evidence="7">Belongs to the TonB-dependent receptor family.</text>
</comment>
<dbReference type="PROSITE" id="PS52016">
    <property type="entry name" value="TONB_DEPENDENT_REC_3"/>
    <property type="match status" value="1"/>
</dbReference>
<dbReference type="Gene3D" id="2.40.170.20">
    <property type="entry name" value="TonB-dependent receptor, beta-barrel domain"/>
    <property type="match status" value="1"/>
</dbReference>